<evidence type="ECO:0000313" key="3">
    <source>
        <dbReference type="Proteomes" id="UP001396898"/>
    </source>
</evidence>
<dbReference type="EMBL" id="JAQQWI010000017">
    <property type="protein sequence ID" value="KAK8006548.1"/>
    <property type="molecule type" value="Genomic_DNA"/>
</dbReference>
<organism evidence="2 3">
    <name type="scientific">Apiospora marii</name>
    <dbReference type="NCBI Taxonomy" id="335849"/>
    <lineage>
        <taxon>Eukaryota</taxon>
        <taxon>Fungi</taxon>
        <taxon>Dikarya</taxon>
        <taxon>Ascomycota</taxon>
        <taxon>Pezizomycotina</taxon>
        <taxon>Sordariomycetes</taxon>
        <taxon>Xylariomycetidae</taxon>
        <taxon>Amphisphaeriales</taxon>
        <taxon>Apiosporaceae</taxon>
        <taxon>Apiospora</taxon>
    </lineage>
</organism>
<accession>A0ABR1RCX7</accession>
<feature type="compositionally biased region" description="Basic residues" evidence="1">
    <location>
        <begin position="121"/>
        <end position="136"/>
    </location>
</feature>
<feature type="region of interest" description="Disordered" evidence="1">
    <location>
        <begin position="109"/>
        <end position="143"/>
    </location>
</feature>
<dbReference type="Proteomes" id="UP001396898">
    <property type="component" value="Unassembled WGS sequence"/>
</dbReference>
<protein>
    <submittedName>
        <fullName evidence="2">Uncharacterized protein</fullName>
    </submittedName>
</protein>
<evidence type="ECO:0000256" key="1">
    <source>
        <dbReference type="SAM" id="MobiDB-lite"/>
    </source>
</evidence>
<keyword evidence="3" id="KW-1185">Reference proteome</keyword>
<reference evidence="2 3" key="1">
    <citation type="submission" date="2023-01" db="EMBL/GenBank/DDBJ databases">
        <title>Analysis of 21 Apiospora genomes using comparative genomics revels a genus with tremendous synthesis potential of carbohydrate active enzymes and secondary metabolites.</title>
        <authorList>
            <person name="Sorensen T."/>
        </authorList>
    </citation>
    <scope>NUCLEOTIDE SEQUENCE [LARGE SCALE GENOMIC DNA]</scope>
    <source>
        <strain evidence="2 3">CBS 20057</strain>
    </source>
</reference>
<evidence type="ECO:0000313" key="2">
    <source>
        <dbReference type="EMBL" id="KAK8006548.1"/>
    </source>
</evidence>
<comment type="caution">
    <text evidence="2">The sequence shown here is derived from an EMBL/GenBank/DDBJ whole genome shotgun (WGS) entry which is preliminary data.</text>
</comment>
<gene>
    <name evidence="2" type="ORF">PG991_012845</name>
</gene>
<sequence length="302" mass="33985">MDQLKEAMNTSLGNMDNKADVRMQAPSGWVALVAPESESRIYSDMKIEEDVTMAIEPMDTGEEVTTEIDPDAVSAQLYLTTPHRLHIGQDASPQRFNGAKKCHRLNHATKTGPTVVASPKQRARLASKSQPGRRRSERTMKQQKLSQLHHLSGLVKPNLEAYFTENFEKALNGWISLLVKTEVPGNIMSIDSRFLGAFKLLDGARTGEDSTRSRFAYIRLLCLFESLEKVVSRDRRNGWLLARHSGRHDAAVATDIYMRAQDQPISRGEVKERKRVARYWRILGEPSPILVIIYSEAAEAIV</sequence>
<proteinExistence type="predicted"/>
<name>A0ABR1RCX7_9PEZI</name>